<evidence type="ECO:0000313" key="6">
    <source>
        <dbReference type="Proteomes" id="UP000054995"/>
    </source>
</evidence>
<comment type="caution">
    <text evidence="4">The sequence shown here is derived from an EMBL/GenBank/DDBJ whole genome shotgun (WGS) entry which is preliminary data.</text>
</comment>
<sequence>LKLQDQSKPKIAVNLSAMQSKMEMNRVVSTKRKKEVYYVCYRCAISFKSQAELFLHNNAMHSNPKRIYNQCELCGRYLLTKSRLADHKKKMHNDRMVSVLLAELYCLMQEKGVFDISKPGTDCSMLSWEDSAKIRAASNAEKNSAKYESSDRMAAIEETIHHTIEKCNAMSRRESAEFLSETTRLKKDKVNPEALYKSVQTMSSVINDVLLDSSTTTPPGKFSAVKEGKNRSTIASGSVNSRSSLTAGRVRRRAEKQLKRSNKSSRQRKRKAQREYGSKMKEKKFKVSFFGDPSALNPMLEWGPEWENSARRLPKITSQPPSADNVQQLSVTTFDKCPVCEKEHNAPEEMFRHLVFEHNSKFSKLIRCVRISERTKNVAEFNGAYCLTCQKDFPNQEDYLYHIAVEHSQQLFGPSSCGDVTVTAILSGLDPSDNRQKKYTVEFVSKKQPSEDENGKN</sequence>
<dbReference type="AlphaFoldDB" id="A0A0V1FJV5"/>
<dbReference type="EMBL" id="JYDT01000073">
    <property type="protein sequence ID" value="KRY86352.1"/>
    <property type="molecule type" value="Genomic_DNA"/>
</dbReference>
<feature type="compositionally biased region" description="Basic residues" evidence="2">
    <location>
        <begin position="249"/>
        <end position="272"/>
    </location>
</feature>
<dbReference type="SMART" id="SM00355">
    <property type="entry name" value="ZnF_C2H2"/>
    <property type="match status" value="4"/>
</dbReference>
<evidence type="ECO:0000259" key="3">
    <source>
        <dbReference type="PROSITE" id="PS50157"/>
    </source>
</evidence>
<feature type="domain" description="C2H2-type" evidence="3">
    <location>
        <begin position="69"/>
        <end position="97"/>
    </location>
</feature>
<gene>
    <name evidence="4" type="ORF">T4D_13330</name>
    <name evidence="5" type="ORF">T4D_16616</name>
</gene>
<dbReference type="OrthoDB" id="5916713at2759"/>
<dbReference type="GO" id="GO:0008270">
    <property type="term" value="F:zinc ion binding"/>
    <property type="evidence" value="ECO:0007669"/>
    <property type="project" value="UniProtKB-KW"/>
</dbReference>
<dbReference type="Gene3D" id="3.30.160.60">
    <property type="entry name" value="Classic Zinc Finger"/>
    <property type="match status" value="1"/>
</dbReference>
<evidence type="ECO:0000313" key="5">
    <source>
        <dbReference type="EMBL" id="KRY86368.1"/>
    </source>
</evidence>
<feature type="region of interest" description="Disordered" evidence="2">
    <location>
        <begin position="212"/>
        <end position="278"/>
    </location>
</feature>
<keyword evidence="1" id="KW-0479">Metal-binding</keyword>
<feature type="compositionally biased region" description="Polar residues" evidence="2">
    <location>
        <begin position="231"/>
        <end position="246"/>
    </location>
</feature>
<dbReference type="PROSITE" id="PS00028">
    <property type="entry name" value="ZINC_FINGER_C2H2_1"/>
    <property type="match status" value="3"/>
</dbReference>
<accession>A0A0V1FJV5</accession>
<evidence type="ECO:0000256" key="2">
    <source>
        <dbReference type="SAM" id="MobiDB-lite"/>
    </source>
</evidence>
<keyword evidence="6" id="KW-1185">Reference proteome</keyword>
<organism evidence="4 6">
    <name type="scientific">Trichinella pseudospiralis</name>
    <name type="common">Parasitic roundworm</name>
    <dbReference type="NCBI Taxonomy" id="6337"/>
    <lineage>
        <taxon>Eukaryota</taxon>
        <taxon>Metazoa</taxon>
        <taxon>Ecdysozoa</taxon>
        <taxon>Nematoda</taxon>
        <taxon>Enoplea</taxon>
        <taxon>Dorylaimia</taxon>
        <taxon>Trichinellida</taxon>
        <taxon>Trichinellidae</taxon>
        <taxon>Trichinella</taxon>
    </lineage>
</organism>
<proteinExistence type="predicted"/>
<dbReference type="Proteomes" id="UP000054995">
    <property type="component" value="Unassembled WGS sequence"/>
</dbReference>
<dbReference type="EMBL" id="JYDT01000073">
    <property type="protein sequence ID" value="KRY86368.1"/>
    <property type="molecule type" value="Genomic_DNA"/>
</dbReference>
<keyword evidence="1" id="KW-0862">Zinc</keyword>
<name>A0A0V1FJV5_TRIPS</name>
<keyword evidence="1" id="KW-0863">Zinc-finger</keyword>
<feature type="domain" description="C2H2-type" evidence="3">
    <location>
        <begin position="38"/>
        <end position="66"/>
    </location>
</feature>
<feature type="non-terminal residue" evidence="4">
    <location>
        <position position="1"/>
    </location>
</feature>
<reference evidence="4 6" key="1">
    <citation type="submission" date="2015-01" db="EMBL/GenBank/DDBJ databases">
        <title>Evolution of Trichinella species and genotypes.</title>
        <authorList>
            <person name="Korhonen P.K."/>
            <person name="Edoardo P."/>
            <person name="Giuseppe L.R."/>
            <person name="Gasser R.B."/>
        </authorList>
    </citation>
    <scope>NUCLEOTIDE SEQUENCE [LARGE SCALE GENOMIC DNA]</scope>
    <source>
        <strain evidence="4">ISS470</strain>
    </source>
</reference>
<protein>
    <recommendedName>
        <fullName evidence="3">C2H2-type domain-containing protein</fullName>
    </recommendedName>
</protein>
<dbReference type="PROSITE" id="PS50157">
    <property type="entry name" value="ZINC_FINGER_C2H2_2"/>
    <property type="match status" value="2"/>
</dbReference>
<dbReference type="InterPro" id="IPR013087">
    <property type="entry name" value="Znf_C2H2_type"/>
</dbReference>
<evidence type="ECO:0000313" key="4">
    <source>
        <dbReference type="EMBL" id="KRY86352.1"/>
    </source>
</evidence>
<evidence type="ECO:0000256" key="1">
    <source>
        <dbReference type="PROSITE-ProRule" id="PRU00042"/>
    </source>
</evidence>